<dbReference type="AlphaFoldDB" id="A0A8J2Q325"/>
<comment type="caution">
    <text evidence="1">The sequence shown here is derived from an EMBL/GenBank/DDBJ whole genome shotgun (WGS) entry which is preliminary data.</text>
</comment>
<proteinExistence type="predicted"/>
<protein>
    <submittedName>
        <fullName evidence="1">Uncharacterized protein</fullName>
    </submittedName>
</protein>
<reference evidence="1" key="1">
    <citation type="submission" date="2021-09" db="EMBL/GenBank/DDBJ databases">
        <authorList>
            <consortium name="Pathogen Informatics"/>
        </authorList>
    </citation>
    <scope>NUCLEOTIDE SEQUENCE</scope>
</reference>
<name>A0A8J2Q325_9BILA</name>
<evidence type="ECO:0000313" key="2">
    <source>
        <dbReference type="Proteomes" id="UP000746747"/>
    </source>
</evidence>
<dbReference type="Proteomes" id="UP000746747">
    <property type="component" value="Unassembled WGS sequence"/>
</dbReference>
<evidence type="ECO:0000313" key="1">
    <source>
        <dbReference type="EMBL" id="CAG9529731.1"/>
    </source>
</evidence>
<accession>A0A8J2Q325</accession>
<sequence>MPVERMDDRSVGRSTLLPGIASNFPCIILCPIVQASSMIALRCVLGPCQCSHASYDSRLPPPIASDIPI</sequence>
<organism evidence="1 2">
    <name type="scientific">Cercopithifilaria johnstoni</name>
    <dbReference type="NCBI Taxonomy" id="2874296"/>
    <lineage>
        <taxon>Eukaryota</taxon>
        <taxon>Metazoa</taxon>
        <taxon>Ecdysozoa</taxon>
        <taxon>Nematoda</taxon>
        <taxon>Chromadorea</taxon>
        <taxon>Rhabditida</taxon>
        <taxon>Spirurina</taxon>
        <taxon>Spiruromorpha</taxon>
        <taxon>Filarioidea</taxon>
        <taxon>Onchocercidae</taxon>
        <taxon>Cercopithifilaria</taxon>
    </lineage>
</organism>
<keyword evidence="2" id="KW-1185">Reference proteome</keyword>
<dbReference type="EMBL" id="CAKAEH010000067">
    <property type="protein sequence ID" value="CAG9529731.1"/>
    <property type="molecule type" value="Genomic_DNA"/>
</dbReference>
<gene>
    <name evidence="1" type="ORF">CJOHNSTONI_LOCUS288</name>
</gene>